<dbReference type="KEGG" id="kne:92183044"/>
<gene>
    <name evidence="3" type="ORF">IAR55_005786</name>
</gene>
<dbReference type="InterPro" id="IPR009057">
    <property type="entry name" value="Homeodomain-like_sf"/>
</dbReference>
<evidence type="ECO:0000256" key="1">
    <source>
        <dbReference type="SAM" id="MobiDB-lite"/>
    </source>
</evidence>
<dbReference type="Gene3D" id="1.10.10.60">
    <property type="entry name" value="Homeodomain-like"/>
    <property type="match status" value="1"/>
</dbReference>
<feature type="region of interest" description="Disordered" evidence="1">
    <location>
        <begin position="1"/>
        <end position="161"/>
    </location>
</feature>
<dbReference type="GeneID" id="92183044"/>
<name>A0AAW0YHA6_9TREE</name>
<comment type="caution">
    <text evidence="3">The sequence shown here is derived from an EMBL/GenBank/DDBJ whole genome shotgun (WGS) entry which is preliminary data.</text>
</comment>
<keyword evidence="4" id="KW-1185">Reference proteome</keyword>
<dbReference type="PROSITE" id="PS50090">
    <property type="entry name" value="MYB_LIKE"/>
    <property type="match status" value="1"/>
</dbReference>
<feature type="compositionally biased region" description="Low complexity" evidence="1">
    <location>
        <begin position="49"/>
        <end position="60"/>
    </location>
</feature>
<reference evidence="3 4" key="1">
    <citation type="journal article" date="2024" name="bioRxiv">
        <title>Comparative genomics of Cryptococcus and Kwoniella reveals pathogenesis evolution and contrasting karyotype dynamics via intercentromeric recombination or chromosome fusion.</title>
        <authorList>
            <person name="Coelho M.A."/>
            <person name="David-Palma M."/>
            <person name="Shea T."/>
            <person name="Bowers K."/>
            <person name="McGinley-Smith S."/>
            <person name="Mohammad A.W."/>
            <person name="Gnirke A."/>
            <person name="Yurkov A.M."/>
            <person name="Nowrousian M."/>
            <person name="Sun S."/>
            <person name="Cuomo C.A."/>
            <person name="Heitman J."/>
        </authorList>
    </citation>
    <scope>NUCLEOTIDE SEQUENCE [LARGE SCALE GENOMIC DNA]</scope>
    <source>
        <strain evidence="3 4">CBS 13917</strain>
    </source>
</reference>
<dbReference type="AlphaFoldDB" id="A0AAW0YHA6"/>
<feature type="domain" description="Myb-like" evidence="2">
    <location>
        <begin position="153"/>
        <end position="206"/>
    </location>
</feature>
<sequence length="220" mass="23819">MSEIPQKMPRSGPTRSTTDVNRTKPYIRPAKPQKKANNQPHSDKDVGVESGFSPSASESSSSDEDDGSVFAPDNPIDETTSLAHTNDLKRSMMDGYEEDLKPTIEFSEDEKDIKPALKNGQRSASPKKTPTKHIKTESASSPTPSPKKNGPKGAKAAPRTWTAEEDWSLFKELHPKVDKPNWGGVAGIIGNGRDAKSCQNRYAVMSKRLEGAIKGIGGSS</sequence>
<proteinExistence type="predicted"/>
<evidence type="ECO:0000313" key="3">
    <source>
        <dbReference type="EMBL" id="KAK8846699.1"/>
    </source>
</evidence>
<organism evidence="3 4">
    <name type="scientific">Kwoniella newhampshirensis</name>
    <dbReference type="NCBI Taxonomy" id="1651941"/>
    <lineage>
        <taxon>Eukaryota</taxon>
        <taxon>Fungi</taxon>
        <taxon>Dikarya</taxon>
        <taxon>Basidiomycota</taxon>
        <taxon>Agaricomycotina</taxon>
        <taxon>Tremellomycetes</taxon>
        <taxon>Tremellales</taxon>
        <taxon>Cryptococcaceae</taxon>
        <taxon>Kwoniella</taxon>
    </lineage>
</organism>
<evidence type="ECO:0000259" key="2">
    <source>
        <dbReference type="PROSITE" id="PS50090"/>
    </source>
</evidence>
<dbReference type="InterPro" id="IPR001005">
    <property type="entry name" value="SANT/Myb"/>
</dbReference>
<evidence type="ECO:0000313" key="4">
    <source>
        <dbReference type="Proteomes" id="UP001388673"/>
    </source>
</evidence>
<dbReference type="Proteomes" id="UP001388673">
    <property type="component" value="Unassembled WGS sequence"/>
</dbReference>
<dbReference type="RefSeq" id="XP_066800649.1">
    <property type="nucleotide sequence ID" value="XM_066948876.1"/>
</dbReference>
<dbReference type="SUPFAM" id="SSF46689">
    <property type="entry name" value="Homeodomain-like"/>
    <property type="match status" value="1"/>
</dbReference>
<dbReference type="EMBL" id="JBCAWK010000011">
    <property type="protein sequence ID" value="KAK8846699.1"/>
    <property type="molecule type" value="Genomic_DNA"/>
</dbReference>
<protein>
    <recommendedName>
        <fullName evidence="2">Myb-like domain-containing protein</fullName>
    </recommendedName>
</protein>
<feature type="compositionally biased region" description="Basic and acidic residues" evidence="1">
    <location>
        <begin position="86"/>
        <end position="102"/>
    </location>
</feature>
<feature type="compositionally biased region" description="Low complexity" evidence="1">
    <location>
        <begin position="146"/>
        <end position="158"/>
    </location>
</feature>
<accession>A0AAW0YHA6</accession>